<name>A0ABV0BWI5_9SPHI</name>
<evidence type="ECO:0000313" key="3">
    <source>
        <dbReference type="EMBL" id="MEN5378947.1"/>
    </source>
</evidence>
<dbReference type="Pfam" id="PF13439">
    <property type="entry name" value="Glyco_transf_4"/>
    <property type="match status" value="1"/>
</dbReference>
<dbReference type="InterPro" id="IPR028098">
    <property type="entry name" value="Glyco_trans_4-like_N"/>
</dbReference>
<dbReference type="Pfam" id="PF00534">
    <property type="entry name" value="Glycos_transf_1"/>
    <property type="match status" value="1"/>
</dbReference>
<evidence type="ECO:0000259" key="2">
    <source>
        <dbReference type="Pfam" id="PF13439"/>
    </source>
</evidence>
<dbReference type="EMBL" id="JBDJNQ010000008">
    <property type="protein sequence ID" value="MEN5378947.1"/>
    <property type="molecule type" value="Genomic_DNA"/>
</dbReference>
<dbReference type="SUPFAM" id="SSF53756">
    <property type="entry name" value="UDP-Glycosyltransferase/glycogen phosphorylase"/>
    <property type="match status" value="1"/>
</dbReference>
<dbReference type="PANTHER" id="PTHR45947">
    <property type="entry name" value="SULFOQUINOVOSYL TRANSFERASE SQD2"/>
    <property type="match status" value="1"/>
</dbReference>
<accession>A0ABV0BWI5</accession>
<dbReference type="GO" id="GO:0016757">
    <property type="term" value="F:glycosyltransferase activity"/>
    <property type="evidence" value="ECO:0007669"/>
    <property type="project" value="UniProtKB-KW"/>
</dbReference>
<feature type="domain" description="Glycosyl transferase family 1" evidence="1">
    <location>
        <begin position="166"/>
        <end position="322"/>
    </location>
</feature>
<protein>
    <submittedName>
        <fullName evidence="3">Glycosyltransferase</fullName>
        <ecNumber evidence="3">2.4.-.-</ecNumber>
    </submittedName>
</protein>
<dbReference type="EC" id="2.4.-.-" evidence="3"/>
<evidence type="ECO:0000259" key="1">
    <source>
        <dbReference type="Pfam" id="PF00534"/>
    </source>
</evidence>
<gene>
    <name evidence="3" type="ORF">ABE541_16920</name>
</gene>
<dbReference type="PANTHER" id="PTHR45947:SF3">
    <property type="entry name" value="SULFOQUINOVOSYL TRANSFERASE SQD2"/>
    <property type="match status" value="1"/>
</dbReference>
<dbReference type="InterPro" id="IPR050194">
    <property type="entry name" value="Glycosyltransferase_grp1"/>
</dbReference>
<reference evidence="3 4" key="1">
    <citation type="submission" date="2024-04" db="EMBL/GenBank/DDBJ databases">
        <title>WGS of bacteria from Torrens River.</title>
        <authorList>
            <person name="Wyrsch E.R."/>
            <person name="Drigo B."/>
        </authorList>
    </citation>
    <scope>NUCLEOTIDE SEQUENCE [LARGE SCALE GENOMIC DNA]</scope>
    <source>
        <strain evidence="3 4">TWI391</strain>
    </source>
</reference>
<sequence>MYDLMLGLSAEGVHCDMLCASTEGHPPAEIKLNEYATLFVVHTPIKVASTMLAPAMITKLRKIARQYDIIHIHHPDPMATLALYLSGYQGKVVLHWHSDILKQKTLLKLYRPLQEWLINRADRIVGTTPRYVHESPFLQHVQHKVDYVPIGVTPIESDEAGVVAIRNKYEGKNLIFSLGRLVEYKGYEYLIHAAEKLDDRFHIVIGGKGPLQPALTALIAQLGLQDRVTLLGFMDDSQVANYYAAADVYCLSSIWKTEAFAIVQIEAMSCGKPVVSTEIPGSGVSWVNQHDVSGLVVARQNAGALAGAIKRICTDPILYQQYAAGSLDRYHTYFTREKMIQKCLEVYGVVLQREVKTIIKIKKTNKAVLVAG</sequence>
<comment type="caution">
    <text evidence="3">The sequence shown here is derived from an EMBL/GenBank/DDBJ whole genome shotgun (WGS) entry which is preliminary data.</text>
</comment>
<dbReference type="InterPro" id="IPR001296">
    <property type="entry name" value="Glyco_trans_1"/>
</dbReference>
<organism evidence="3 4">
    <name type="scientific">Sphingobacterium kitahiroshimense</name>
    <dbReference type="NCBI Taxonomy" id="470446"/>
    <lineage>
        <taxon>Bacteria</taxon>
        <taxon>Pseudomonadati</taxon>
        <taxon>Bacteroidota</taxon>
        <taxon>Sphingobacteriia</taxon>
        <taxon>Sphingobacteriales</taxon>
        <taxon>Sphingobacteriaceae</taxon>
        <taxon>Sphingobacterium</taxon>
    </lineage>
</organism>
<dbReference type="Proteomes" id="UP001409291">
    <property type="component" value="Unassembled WGS sequence"/>
</dbReference>
<keyword evidence="3" id="KW-0808">Transferase</keyword>
<dbReference type="RefSeq" id="WP_346581810.1">
    <property type="nucleotide sequence ID" value="NZ_JBDJLH010000011.1"/>
</dbReference>
<keyword evidence="4" id="KW-1185">Reference proteome</keyword>
<keyword evidence="3" id="KW-0328">Glycosyltransferase</keyword>
<feature type="domain" description="Glycosyltransferase subfamily 4-like N-terminal" evidence="2">
    <location>
        <begin position="2"/>
        <end position="152"/>
    </location>
</feature>
<evidence type="ECO:0000313" key="4">
    <source>
        <dbReference type="Proteomes" id="UP001409291"/>
    </source>
</evidence>
<proteinExistence type="predicted"/>
<dbReference type="Gene3D" id="3.40.50.2000">
    <property type="entry name" value="Glycogen Phosphorylase B"/>
    <property type="match status" value="2"/>
</dbReference>